<organism evidence="2 3">
    <name type="scientific">Rehmannia glutinosa</name>
    <name type="common">Chinese foxglove</name>
    <dbReference type="NCBI Taxonomy" id="99300"/>
    <lineage>
        <taxon>Eukaryota</taxon>
        <taxon>Viridiplantae</taxon>
        <taxon>Streptophyta</taxon>
        <taxon>Embryophyta</taxon>
        <taxon>Tracheophyta</taxon>
        <taxon>Spermatophyta</taxon>
        <taxon>Magnoliopsida</taxon>
        <taxon>eudicotyledons</taxon>
        <taxon>Gunneridae</taxon>
        <taxon>Pentapetalae</taxon>
        <taxon>asterids</taxon>
        <taxon>lamiids</taxon>
        <taxon>Lamiales</taxon>
        <taxon>Orobanchaceae</taxon>
        <taxon>Rehmannieae</taxon>
        <taxon>Rehmannia</taxon>
    </lineage>
</organism>
<dbReference type="Proteomes" id="UP001318860">
    <property type="component" value="Unassembled WGS sequence"/>
</dbReference>
<protein>
    <recommendedName>
        <fullName evidence="1">Tf2-1-like SH3-like domain-containing protein</fullName>
    </recommendedName>
</protein>
<dbReference type="InterPro" id="IPR056924">
    <property type="entry name" value="SH3_Tf2-1"/>
</dbReference>
<feature type="domain" description="Tf2-1-like SH3-like" evidence="1">
    <location>
        <begin position="72"/>
        <end position="136"/>
    </location>
</feature>
<sequence length="209" mass="25079">MLRACALDFKGNWCKYLPLAEFAYNNSYQETIGMAPYETLYGRRCRSPIHLHESRQKSYVDVRRRSLEFSVGDFVFIKVSPMKEIMRFGKKEKLSPRYVGPYMIVERIGKVAYKLELPQEMTTIYNVFHVSMLKKYIPDPSHVLTPQLIQIDESFIMKKNPQQYLIKELRAMRNREISMVKVVWRNHNRYEDATWEIEEDMRNQYPELF</sequence>
<dbReference type="Gene3D" id="3.30.420.10">
    <property type="entry name" value="Ribonuclease H-like superfamily/Ribonuclease H"/>
    <property type="match status" value="1"/>
</dbReference>
<reference evidence="2 3" key="1">
    <citation type="journal article" date="2021" name="Comput. Struct. Biotechnol. J.">
        <title>De novo genome assembly of the potent medicinal plant Rehmannia glutinosa using nanopore technology.</title>
        <authorList>
            <person name="Ma L."/>
            <person name="Dong C."/>
            <person name="Song C."/>
            <person name="Wang X."/>
            <person name="Zheng X."/>
            <person name="Niu Y."/>
            <person name="Chen S."/>
            <person name="Feng W."/>
        </authorList>
    </citation>
    <scope>NUCLEOTIDE SEQUENCE [LARGE SCALE GENOMIC DNA]</scope>
    <source>
        <strain evidence="2">DH-2019</strain>
    </source>
</reference>
<dbReference type="Pfam" id="PF24626">
    <property type="entry name" value="SH3_Tf2-1"/>
    <property type="match status" value="1"/>
</dbReference>
<dbReference type="EMBL" id="JABTTQ020000007">
    <property type="protein sequence ID" value="KAK6151525.1"/>
    <property type="molecule type" value="Genomic_DNA"/>
</dbReference>
<evidence type="ECO:0000313" key="3">
    <source>
        <dbReference type="Proteomes" id="UP001318860"/>
    </source>
</evidence>
<dbReference type="InterPro" id="IPR036397">
    <property type="entry name" value="RNaseH_sf"/>
</dbReference>
<comment type="caution">
    <text evidence="2">The sequence shown here is derived from an EMBL/GenBank/DDBJ whole genome shotgun (WGS) entry which is preliminary data.</text>
</comment>
<dbReference type="PANTHER" id="PTHR46148">
    <property type="entry name" value="CHROMO DOMAIN-CONTAINING PROTEIN"/>
    <property type="match status" value="1"/>
</dbReference>
<dbReference type="PANTHER" id="PTHR46148:SF52">
    <property type="entry name" value="OS04G0603800 PROTEIN"/>
    <property type="match status" value="1"/>
</dbReference>
<proteinExistence type="predicted"/>
<accession>A0ABR0WZ74</accession>
<evidence type="ECO:0000259" key="1">
    <source>
        <dbReference type="Pfam" id="PF24626"/>
    </source>
</evidence>
<gene>
    <name evidence="2" type="ORF">DH2020_014160</name>
</gene>
<name>A0ABR0WZ74_REHGL</name>
<keyword evidence="3" id="KW-1185">Reference proteome</keyword>
<evidence type="ECO:0000313" key="2">
    <source>
        <dbReference type="EMBL" id="KAK6151525.1"/>
    </source>
</evidence>